<dbReference type="InterPro" id="IPR029056">
    <property type="entry name" value="Ribokinase-like"/>
</dbReference>
<feature type="domain" description="Carbohydrate kinase PfkB" evidence="6">
    <location>
        <begin position="6"/>
        <end position="285"/>
    </location>
</feature>
<dbReference type="PANTHER" id="PTHR46566:SF5">
    <property type="entry name" value="1-PHOSPHOFRUCTOKINASE"/>
    <property type="match status" value="1"/>
</dbReference>
<dbReference type="Gene3D" id="3.40.1190.20">
    <property type="match status" value="1"/>
</dbReference>
<dbReference type="AlphaFoldDB" id="A0AAV3T5Y0"/>
<keyword evidence="8" id="KW-1185">Reference proteome</keyword>
<dbReference type="Proteomes" id="UP001500420">
    <property type="component" value="Unassembled WGS sequence"/>
</dbReference>
<dbReference type="GO" id="GO:0005829">
    <property type="term" value="C:cytosol"/>
    <property type="evidence" value="ECO:0007669"/>
    <property type="project" value="TreeGrafter"/>
</dbReference>
<accession>A0AAV3T5Y0</accession>
<dbReference type="InterPro" id="IPR017583">
    <property type="entry name" value="Tagatose/fructose_Pkinase"/>
</dbReference>
<keyword evidence="3" id="KW-0547">Nucleotide-binding</keyword>
<dbReference type="EMBL" id="BAAADV010000001">
    <property type="protein sequence ID" value="GAA0663667.1"/>
    <property type="molecule type" value="Genomic_DNA"/>
</dbReference>
<reference evidence="7 8" key="1">
    <citation type="journal article" date="2019" name="Int. J. Syst. Evol. Microbiol.">
        <title>The Global Catalogue of Microorganisms (GCM) 10K type strain sequencing project: providing services to taxonomists for standard genome sequencing and annotation.</title>
        <authorList>
            <consortium name="The Broad Institute Genomics Platform"/>
            <consortium name="The Broad Institute Genome Sequencing Center for Infectious Disease"/>
            <person name="Wu L."/>
            <person name="Ma J."/>
        </authorList>
    </citation>
    <scope>NUCLEOTIDE SEQUENCE [LARGE SCALE GENOMIC DNA]</scope>
    <source>
        <strain evidence="7 8">JCM 16328</strain>
    </source>
</reference>
<dbReference type="PIRSF" id="PIRSF000535">
    <property type="entry name" value="1PFK/6PFK/LacC"/>
    <property type="match status" value="1"/>
</dbReference>
<dbReference type="GO" id="GO:0005524">
    <property type="term" value="F:ATP binding"/>
    <property type="evidence" value="ECO:0007669"/>
    <property type="project" value="UniProtKB-KW"/>
</dbReference>
<evidence type="ECO:0000256" key="4">
    <source>
        <dbReference type="ARBA" id="ARBA00022777"/>
    </source>
</evidence>
<dbReference type="NCBIfam" id="NF041320">
    <property type="entry name" value="pfkB_Halo"/>
    <property type="match status" value="1"/>
</dbReference>
<sequence length="307" mass="31815">MIVTVTFNPAVDHTIQVDAMPAPGAVARTDRAQFDAGGKGINVSQYLTGLGADTVATGLVGDFLGEYIRSELDDAEIPADLVEIDGKTRLNTTILSDDGEFKINHDGPTVGAAVVDDAIDAIERHDPEMCLVAGSLPPGLGPGAIDRIARAGEWDAVVDVGGATLQELDADYALCKPNWEELAAAVDRPVETVEDCLLAADALRERGFERVVASLGADGALLASPDALVHAAALDVEVADTVGAGDAMLAGVLSELVDEGDERAALRRGVAVASRVVANTGTTVPSFAELDAAADRVELTDYSSLRE</sequence>
<dbReference type="InterPro" id="IPR054902">
    <property type="entry name" value="pfkB_Halo"/>
</dbReference>
<evidence type="ECO:0000256" key="2">
    <source>
        <dbReference type="ARBA" id="ARBA00022679"/>
    </source>
</evidence>
<keyword evidence="4" id="KW-0418">Kinase</keyword>
<dbReference type="CDD" id="cd01164">
    <property type="entry name" value="FruK_PfkB_like"/>
    <property type="match status" value="1"/>
</dbReference>
<dbReference type="Pfam" id="PF00294">
    <property type="entry name" value="PfkB"/>
    <property type="match status" value="1"/>
</dbReference>
<comment type="caution">
    <text evidence="7">The sequence shown here is derived from an EMBL/GenBank/DDBJ whole genome shotgun (WGS) entry which is preliminary data.</text>
</comment>
<evidence type="ECO:0000256" key="1">
    <source>
        <dbReference type="ARBA" id="ARBA00010688"/>
    </source>
</evidence>
<keyword evidence="5" id="KW-0067">ATP-binding</keyword>
<dbReference type="PROSITE" id="PS00584">
    <property type="entry name" value="PFKB_KINASES_2"/>
    <property type="match status" value="1"/>
</dbReference>
<dbReference type="InterPro" id="IPR002173">
    <property type="entry name" value="Carboh/pur_kinase_PfkB_CS"/>
</dbReference>
<keyword evidence="2" id="KW-0808">Transferase</keyword>
<name>A0AAV3T5Y0_9EURY</name>
<proteinExistence type="inferred from homology"/>
<comment type="similarity">
    <text evidence="1">Belongs to the carbohydrate kinase PfkB family.</text>
</comment>
<dbReference type="PANTHER" id="PTHR46566">
    <property type="entry name" value="1-PHOSPHOFRUCTOKINASE-RELATED"/>
    <property type="match status" value="1"/>
</dbReference>
<dbReference type="InterPro" id="IPR011611">
    <property type="entry name" value="PfkB_dom"/>
</dbReference>
<organism evidence="7 8">
    <name type="scientific">Natronoarchaeum mannanilyticum</name>
    <dbReference type="NCBI Taxonomy" id="926360"/>
    <lineage>
        <taxon>Archaea</taxon>
        <taxon>Methanobacteriati</taxon>
        <taxon>Methanobacteriota</taxon>
        <taxon>Stenosarchaea group</taxon>
        <taxon>Halobacteria</taxon>
        <taxon>Halobacteriales</taxon>
        <taxon>Natronoarchaeaceae</taxon>
    </lineage>
</organism>
<dbReference type="NCBIfam" id="TIGR03168">
    <property type="entry name" value="1-PFK"/>
    <property type="match status" value="1"/>
</dbReference>
<evidence type="ECO:0000256" key="3">
    <source>
        <dbReference type="ARBA" id="ARBA00022741"/>
    </source>
</evidence>
<gene>
    <name evidence="7" type="primary">pfkB</name>
    <name evidence="7" type="ORF">GCM10009020_05460</name>
</gene>
<evidence type="ECO:0000259" key="6">
    <source>
        <dbReference type="Pfam" id="PF00294"/>
    </source>
</evidence>
<evidence type="ECO:0000256" key="5">
    <source>
        <dbReference type="ARBA" id="ARBA00022840"/>
    </source>
</evidence>
<dbReference type="RefSeq" id="WP_343772315.1">
    <property type="nucleotide sequence ID" value="NZ_BAAADV010000001.1"/>
</dbReference>
<protein>
    <submittedName>
        <fullName evidence="7">1-phosphofructokinase</fullName>
    </submittedName>
</protein>
<dbReference type="SUPFAM" id="SSF53613">
    <property type="entry name" value="Ribokinase-like"/>
    <property type="match status" value="1"/>
</dbReference>
<evidence type="ECO:0000313" key="8">
    <source>
        <dbReference type="Proteomes" id="UP001500420"/>
    </source>
</evidence>
<evidence type="ECO:0000313" key="7">
    <source>
        <dbReference type="EMBL" id="GAA0663667.1"/>
    </source>
</evidence>
<dbReference type="GO" id="GO:0008443">
    <property type="term" value="F:phosphofructokinase activity"/>
    <property type="evidence" value="ECO:0007669"/>
    <property type="project" value="TreeGrafter"/>
</dbReference>